<dbReference type="Pfam" id="PF22248">
    <property type="entry name" value="ERMP1_C"/>
    <property type="match status" value="1"/>
</dbReference>
<dbReference type="Gene3D" id="3.40.630.10">
    <property type="entry name" value="Zn peptidases"/>
    <property type="match status" value="1"/>
</dbReference>
<keyword evidence="12 15" id="KW-0472">Membrane</keyword>
<evidence type="ECO:0000256" key="9">
    <source>
        <dbReference type="ARBA" id="ARBA00022833"/>
    </source>
</evidence>
<evidence type="ECO:0000256" key="10">
    <source>
        <dbReference type="ARBA" id="ARBA00022989"/>
    </source>
</evidence>
<evidence type="ECO:0000256" key="6">
    <source>
        <dbReference type="ARBA" id="ARBA00022723"/>
    </source>
</evidence>
<keyword evidence="9" id="KW-0862">Zinc</keyword>
<keyword evidence="11" id="KW-0482">Metalloprotease</keyword>
<keyword evidence="5 15" id="KW-0812">Transmembrane</keyword>
<name>A0A8R2DKD8_BOMMO</name>
<dbReference type="AlphaFoldDB" id="A0A8R2DKD8"/>
<comment type="cofactor">
    <cofactor evidence="1">
        <name>Zn(2+)</name>
        <dbReference type="ChEBI" id="CHEBI:29105"/>
    </cofactor>
</comment>
<evidence type="ECO:0000259" key="16">
    <source>
        <dbReference type="Pfam" id="PF04389"/>
    </source>
</evidence>
<evidence type="ECO:0000256" key="14">
    <source>
        <dbReference type="ARBA" id="ARBA00078796"/>
    </source>
</evidence>
<feature type="transmembrane region" description="Helical" evidence="15">
    <location>
        <begin position="660"/>
        <end position="679"/>
    </location>
</feature>
<dbReference type="Proteomes" id="UP000005204">
    <property type="component" value="Unassembled WGS sequence"/>
</dbReference>
<feature type="transmembrane region" description="Helical" evidence="15">
    <location>
        <begin position="422"/>
        <end position="444"/>
    </location>
</feature>
<dbReference type="GO" id="GO:0008235">
    <property type="term" value="F:metalloexopeptidase activity"/>
    <property type="evidence" value="ECO:0007669"/>
    <property type="project" value="InterPro"/>
</dbReference>
<evidence type="ECO:0000313" key="19">
    <source>
        <dbReference type="Proteomes" id="UP000005204"/>
    </source>
</evidence>
<evidence type="ECO:0000256" key="13">
    <source>
        <dbReference type="ARBA" id="ARBA00023180"/>
    </source>
</evidence>
<dbReference type="SUPFAM" id="SSF53187">
    <property type="entry name" value="Zn-dependent exopeptidases"/>
    <property type="match status" value="1"/>
</dbReference>
<proteinExistence type="inferred from homology"/>
<accession>A0A8R2DKD8</accession>
<evidence type="ECO:0000256" key="12">
    <source>
        <dbReference type="ARBA" id="ARBA00023136"/>
    </source>
</evidence>
<evidence type="ECO:0000256" key="5">
    <source>
        <dbReference type="ARBA" id="ARBA00022692"/>
    </source>
</evidence>
<keyword evidence="8" id="KW-0256">Endoplasmic reticulum</keyword>
<dbReference type="GO" id="GO:0005789">
    <property type="term" value="C:endoplasmic reticulum membrane"/>
    <property type="evidence" value="ECO:0007669"/>
    <property type="project" value="UniProtKB-SubCell"/>
</dbReference>
<feature type="transmembrane region" description="Helical" evidence="15">
    <location>
        <begin position="563"/>
        <end position="580"/>
    </location>
</feature>
<dbReference type="PANTHER" id="PTHR12147">
    <property type="entry name" value="METALLOPEPTIDASE M28 FAMILY MEMBER"/>
    <property type="match status" value="1"/>
</dbReference>
<keyword evidence="13" id="KW-0325">Glycoprotein</keyword>
<evidence type="ECO:0000313" key="18">
    <source>
        <dbReference type="EnsemblMetazoa" id="XP_021202436.1"/>
    </source>
</evidence>
<dbReference type="GO" id="GO:0006508">
    <property type="term" value="P:proteolysis"/>
    <property type="evidence" value="ECO:0007669"/>
    <property type="project" value="UniProtKB-KW"/>
</dbReference>
<feature type="transmembrane region" description="Helical" evidence="15">
    <location>
        <begin position="631"/>
        <end position="655"/>
    </location>
</feature>
<evidence type="ECO:0000256" key="8">
    <source>
        <dbReference type="ARBA" id="ARBA00022824"/>
    </source>
</evidence>
<keyword evidence="4" id="KW-0645">Protease</keyword>
<dbReference type="InterPro" id="IPR045175">
    <property type="entry name" value="M28_fam"/>
</dbReference>
<feature type="transmembrane region" description="Helical" evidence="15">
    <location>
        <begin position="592"/>
        <end position="611"/>
    </location>
</feature>
<dbReference type="Pfam" id="PF04389">
    <property type="entry name" value="Peptidase_M28"/>
    <property type="match status" value="1"/>
</dbReference>
<keyword evidence="19" id="KW-1185">Reference proteome</keyword>
<evidence type="ECO:0000256" key="4">
    <source>
        <dbReference type="ARBA" id="ARBA00022670"/>
    </source>
</evidence>
<feature type="domain" description="Endoplasmic reticulum metallopeptidase 1-like C-terminal" evidence="17">
    <location>
        <begin position="687"/>
        <end position="920"/>
    </location>
</feature>
<dbReference type="InterPro" id="IPR053973">
    <property type="entry name" value="ERMP1-like_C"/>
</dbReference>
<dbReference type="FunFam" id="3.40.630.10:FF:000008">
    <property type="entry name" value="Endoplasmic reticulum metallopeptidase 1"/>
    <property type="match status" value="1"/>
</dbReference>
<organism evidence="18 19">
    <name type="scientific">Bombyx mori</name>
    <name type="common">Silk moth</name>
    <dbReference type="NCBI Taxonomy" id="7091"/>
    <lineage>
        <taxon>Eukaryota</taxon>
        <taxon>Metazoa</taxon>
        <taxon>Ecdysozoa</taxon>
        <taxon>Arthropoda</taxon>
        <taxon>Hexapoda</taxon>
        <taxon>Insecta</taxon>
        <taxon>Pterygota</taxon>
        <taxon>Neoptera</taxon>
        <taxon>Endopterygota</taxon>
        <taxon>Lepidoptera</taxon>
        <taxon>Glossata</taxon>
        <taxon>Ditrysia</taxon>
        <taxon>Bombycoidea</taxon>
        <taxon>Bombycidae</taxon>
        <taxon>Bombycinae</taxon>
        <taxon>Bombyx</taxon>
    </lineage>
</organism>
<keyword evidence="7" id="KW-0378">Hydrolase</keyword>
<evidence type="ECO:0000259" key="17">
    <source>
        <dbReference type="Pfam" id="PF22248"/>
    </source>
</evidence>
<evidence type="ECO:0000256" key="1">
    <source>
        <dbReference type="ARBA" id="ARBA00001947"/>
    </source>
</evidence>
<reference evidence="18" key="2">
    <citation type="submission" date="2022-06" db="UniProtKB">
        <authorList>
            <consortium name="EnsemblMetazoa"/>
        </authorList>
    </citation>
    <scope>IDENTIFICATION</scope>
    <source>
        <strain evidence="18">p50T (Dazao)</strain>
    </source>
</reference>
<dbReference type="EnsemblMetazoa" id="XM_021346761.2">
    <property type="protein sequence ID" value="XP_021202436.1"/>
    <property type="gene ID" value="LOC101746979"/>
</dbReference>
<comment type="similarity">
    <text evidence="3">Belongs to the peptidase M28 family.</text>
</comment>
<evidence type="ECO:0000256" key="3">
    <source>
        <dbReference type="ARBA" id="ARBA00010918"/>
    </source>
</evidence>
<evidence type="ECO:0000256" key="15">
    <source>
        <dbReference type="SAM" id="Phobius"/>
    </source>
</evidence>
<dbReference type="PANTHER" id="PTHR12147:SF22">
    <property type="entry name" value="ENDOPLASMIC RETICULUM METALLOPEPTIDASE 1"/>
    <property type="match status" value="1"/>
</dbReference>
<feature type="transmembrane region" description="Helical" evidence="15">
    <location>
        <begin position="495"/>
        <end position="516"/>
    </location>
</feature>
<evidence type="ECO:0000256" key="11">
    <source>
        <dbReference type="ARBA" id="ARBA00023049"/>
    </source>
</evidence>
<dbReference type="GO" id="GO:0046872">
    <property type="term" value="F:metal ion binding"/>
    <property type="evidence" value="ECO:0007669"/>
    <property type="project" value="UniProtKB-KW"/>
</dbReference>
<evidence type="ECO:0000256" key="7">
    <source>
        <dbReference type="ARBA" id="ARBA00022801"/>
    </source>
</evidence>
<keyword evidence="10 15" id="KW-1133">Transmembrane helix</keyword>
<comment type="subcellular location">
    <subcellularLocation>
        <location evidence="2">Endoplasmic reticulum membrane</location>
        <topology evidence="2">Multi-pass membrane protein</topology>
    </subcellularLocation>
</comment>
<reference evidence="19" key="1">
    <citation type="journal article" date="2008" name="Insect Biochem. Mol. Biol.">
        <title>The genome of a lepidopteran model insect, the silkworm Bombyx mori.</title>
        <authorList>
            <consortium name="International Silkworm Genome Consortium"/>
        </authorList>
    </citation>
    <scope>NUCLEOTIDE SEQUENCE [LARGE SCALE GENOMIC DNA]</scope>
    <source>
        <strain evidence="19">p50T</strain>
    </source>
</reference>
<evidence type="ECO:0000256" key="2">
    <source>
        <dbReference type="ARBA" id="ARBA00004477"/>
    </source>
</evidence>
<protein>
    <recommendedName>
        <fullName evidence="14">FXNA-like protease</fullName>
    </recommendedName>
</protein>
<feature type="transmembrane region" description="Helical" evidence="15">
    <location>
        <begin position="456"/>
        <end position="483"/>
    </location>
</feature>
<feature type="domain" description="Peptidase M28" evidence="16">
    <location>
        <begin position="209"/>
        <end position="385"/>
    </location>
</feature>
<dbReference type="InterPro" id="IPR007484">
    <property type="entry name" value="Peptidase_M28"/>
</dbReference>
<keyword evidence="6" id="KW-0479">Metal-binding</keyword>
<sequence length="922" mass="101620">MSNSLLFCQSLEQCKAATNKSYCYKYPLDYDILPKYTGVPTDDEIKPKEKPWQRVLYEMSRKGKHLYEAVDAIPSPYIVLLLGAYFLLGYLTQLVEDELPTPLRDSDINRDTTDRVSEESSWRYLYEIMGEEPRVCGTEYHLNKTRDMKAIVDRIAVTANQNVRTDWQIVTGDYFLKSAAPFVSYYDRASNIAALLEGESGFHGNGTIGSSILVNCHYDSVPYALGASDNVIFCAAMAETLARMSKRTKKLKHNIIFLFNGAEENPLQGSHGFLQHPWSKGVTTLVNLDSAGSNGKATIFQVTDPRILSAYKAAVTRPSAQSLGEFLFSSGVIPSDTDFRIFRDFGDVHGVDIAFTKWGNLYHTRFDRPEYIRPGVLQWAGDMLLGLLTQLADRDDIGHKVPPAGAVYYDYLNWFVVWQSPALSLLVDAAAVLAALVSTAHYVWLVGPRLSTVRELAFAVAGRVAALVVGAGVAALVTLLMVATTVQLRYLSRPWLVVALYWVPYLVSAVTASHLYDSWRSRKSGLNRSIRTLQAMTATRVVLTVLLSVSMCVPSLATARYALSVPLLMTSVTSLVTSSVVRTVRLKAYQHLVLECVVSLPCVMFTMSLALRLNALLLPTVARSASANPDLVVAAVNVALAAVVSAAVSGVELLFSRRRLWLSLAGLGAAAAALALTPLEPYAASVPSVQRHYWFHTQITTYNINGEQTDQTTGVFVSRQDAYTTERVLQALKTKGIHLNTRTDFEEDCERHVYCNLPLYRTSFARNLARGLFLYTGGPTATDPPAGLALSSRSCVGDTCVYSFTMTGTAHNLITLVPSEGVTLTAWTLSSPASPSTQWGGRPLYVIFHSVATYTEPFEPFVFNVTLNMGAALSGAALRLSLHAHRLHHPHQYSAEYAALLHSMPDYFNVASILTFRNNYVF</sequence>
<feature type="transmembrane region" description="Helical" evidence="15">
    <location>
        <begin position="537"/>
        <end position="557"/>
    </location>
</feature>